<gene>
    <name evidence="2" type="ORF">Tco_1005325</name>
</gene>
<reference evidence="2" key="2">
    <citation type="submission" date="2022-01" db="EMBL/GenBank/DDBJ databases">
        <authorList>
            <person name="Yamashiro T."/>
            <person name="Shiraishi A."/>
            <person name="Satake H."/>
            <person name="Nakayama K."/>
        </authorList>
    </citation>
    <scope>NUCLEOTIDE SEQUENCE</scope>
</reference>
<accession>A0ABQ5FGW0</accession>
<evidence type="ECO:0000313" key="2">
    <source>
        <dbReference type="EMBL" id="GJT61792.1"/>
    </source>
</evidence>
<feature type="compositionally biased region" description="Basic and acidic residues" evidence="1">
    <location>
        <begin position="1"/>
        <end position="26"/>
    </location>
</feature>
<dbReference type="Proteomes" id="UP001151760">
    <property type="component" value="Unassembled WGS sequence"/>
</dbReference>
<dbReference type="EMBL" id="BQNB010017319">
    <property type="protein sequence ID" value="GJT61792.1"/>
    <property type="molecule type" value="Genomic_DNA"/>
</dbReference>
<reference evidence="2" key="1">
    <citation type="journal article" date="2022" name="Int. J. Mol. Sci.">
        <title>Draft Genome of Tanacetum Coccineum: Genomic Comparison of Closely Related Tanacetum-Family Plants.</title>
        <authorList>
            <person name="Yamashiro T."/>
            <person name="Shiraishi A."/>
            <person name="Nakayama K."/>
            <person name="Satake H."/>
        </authorList>
    </citation>
    <scope>NUCLEOTIDE SEQUENCE</scope>
</reference>
<evidence type="ECO:0000256" key="1">
    <source>
        <dbReference type="SAM" id="MobiDB-lite"/>
    </source>
</evidence>
<sequence>MHDAEKNDAERAEEEKDAGKEITRDEQVEDDQVRALINVTHKDKSEFVLLTSSQSLSSNYHTEINSLLDVQIQKEIPTVLSALLLDVLVRFLDSRSREVGETQILVSVIPEQPTPPTPTPLTTPLPAPPIISETPPVTTTVPDPLLAVIQRLTDLERKFEAWTKVDHSKAIEASVQANVINEVKNRLPKVFTDIVEPRMESTV</sequence>
<proteinExistence type="predicted"/>
<comment type="caution">
    <text evidence="2">The sequence shown here is derived from an EMBL/GenBank/DDBJ whole genome shotgun (WGS) entry which is preliminary data.</text>
</comment>
<evidence type="ECO:0000313" key="3">
    <source>
        <dbReference type="Proteomes" id="UP001151760"/>
    </source>
</evidence>
<name>A0ABQ5FGW0_9ASTR</name>
<feature type="region of interest" description="Disordered" evidence="1">
    <location>
        <begin position="1"/>
        <end position="29"/>
    </location>
</feature>
<organism evidence="2 3">
    <name type="scientific">Tanacetum coccineum</name>
    <dbReference type="NCBI Taxonomy" id="301880"/>
    <lineage>
        <taxon>Eukaryota</taxon>
        <taxon>Viridiplantae</taxon>
        <taxon>Streptophyta</taxon>
        <taxon>Embryophyta</taxon>
        <taxon>Tracheophyta</taxon>
        <taxon>Spermatophyta</taxon>
        <taxon>Magnoliopsida</taxon>
        <taxon>eudicotyledons</taxon>
        <taxon>Gunneridae</taxon>
        <taxon>Pentapetalae</taxon>
        <taxon>asterids</taxon>
        <taxon>campanulids</taxon>
        <taxon>Asterales</taxon>
        <taxon>Asteraceae</taxon>
        <taxon>Asteroideae</taxon>
        <taxon>Anthemideae</taxon>
        <taxon>Anthemidinae</taxon>
        <taxon>Tanacetum</taxon>
    </lineage>
</organism>
<keyword evidence="3" id="KW-1185">Reference proteome</keyword>
<protein>
    <submittedName>
        <fullName evidence="2">Uncharacterized protein</fullName>
    </submittedName>
</protein>